<accession>A0ABY8UMJ2</accession>
<evidence type="ECO:0000313" key="3">
    <source>
        <dbReference type="EMBL" id="WIA21497.1"/>
    </source>
</evidence>
<dbReference type="InterPro" id="IPR027951">
    <property type="entry name" value="Nepro_N"/>
</dbReference>
<dbReference type="EMBL" id="CP126220">
    <property type="protein sequence ID" value="WIA21497.1"/>
    <property type="molecule type" value="Genomic_DNA"/>
</dbReference>
<evidence type="ECO:0000313" key="4">
    <source>
        <dbReference type="Proteomes" id="UP001244341"/>
    </source>
</evidence>
<dbReference type="Proteomes" id="UP001244341">
    <property type="component" value="Chromosome 13b"/>
</dbReference>
<evidence type="ECO:0000256" key="1">
    <source>
        <dbReference type="SAM" id="MobiDB-lite"/>
    </source>
</evidence>
<name>A0ABY8UMJ2_TETOB</name>
<sequence>MQGPQRALPAAVAAPLEIVALPEVFSVVDKANLPALQASLQLPELWQEAAVLQRLTYKNKNQHRASKHLQAVQQVCKTLKLFKQLQLQQLLQELHSAAMRTSLPEAAPAAAAAAAAAGKKGRQSKPSSSSQGGGGSGGAAGTSGDPILDMLLGGL</sequence>
<protein>
    <recommendedName>
        <fullName evidence="2">Nucleolus and neural progenitor protein-like N-terminal domain-containing protein</fullName>
    </recommendedName>
</protein>
<proteinExistence type="predicted"/>
<organism evidence="3 4">
    <name type="scientific">Tetradesmus obliquus</name>
    <name type="common">Green alga</name>
    <name type="synonym">Acutodesmus obliquus</name>
    <dbReference type="NCBI Taxonomy" id="3088"/>
    <lineage>
        <taxon>Eukaryota</taxon>
        <taxon>Viridiplantae</taxon>
        <taxon>Chlorophyta</taxon>
        <taxon>core chlorophytes</taxon>
        <taxon>Chlorophyceae</taxon>
        <taxon>CS clade</taxon>
        <taxon>Sphaeropleales</taxon>
        <taxon>Scenedesmaceae</taxon>
        <taxon>Tetradesmus</taxon>
    </lineage>
</organism>
<reference evidence="3 4" key="1">
    <citation type="submission" date="2023-05" db="EMBL/GenBank/DDBJ databases">
        <title>A 100% complete, gapless, phased diploid assembly of the Scenedesmus obliquus UTEX 3031 genome.</title>
        <authorList>
            <person name="Biondi T.C."/>
            <person name="Hanschen E.R."/>
            <person name="Kwon T."/>
            <person name="Eng W."/>
            <person name="Kruse C.P.S."/>
            <person name="Koehler S.I."/>
            <person name="Kunde Y."/>
            <person name="Gleasner C.D."/>
            <person name="You Mak K.T."/>
            <person name="Polle J."/>
            <person name="Hovde B.T."/>
            <person name="Starkenburg S.R."/>
        </authorList>
    </citation>
    <scope>NUCLEOTIDE SEQUENCE [LARGE SCALE GENOMIC DNA]</scope>
    <source>
        <strain evidence="3 4">DOE0152z</strain>
    </source>
</reference>
<feature type="compositionally biased region" description="Low complexity" evidence="1">
    <location>
        <begin position="114"/>
        <end position="130"/>
    </location>
</feature>
<keyword evidence="4" id="KW-1185">Reference proteome</keyword>
<dbReference type="PANTHER" id="PTHR34786">
    <property type="entry name" value="OS09G0504900 PROTEIN"/>
    <property type="match status" value="1"/>
</dbReference>
<feature type="domain" description="Nucleolus and neural progenitor protein-like N-terminal" evidence="2">
    <location>
        <begin position="36"/>
        <end position="99"/>
    </location>
</feature>
<dbReference type="Pfam" id="PF14780">
    <property type="entry name" value="NEPRO_N"/>
    <property type="match status" value="1"/>
</dbReference>
<gene>
    <name evidence="3" type="ORF">OEZ85_000701</name>
</gene>
<feature type="compositionally biased region" description="Gly residues" evidence="1">
    <location>
        <begin position="131"/>
        <end position="141"/>
    </location>
</feature>
<feature type="region of interest" description="Disordered" evidence="1">
    <location>
        <begin position="114"/>
        <end position="155"/>
    </location>
</feature>
<evidence type="ECO:0000259" key="2">
    <source>
        <dbReference type="Pfam" id="PF14780"/>
    </source>
</evidence>
<dbReference type="PANTHER" id="PTHR34786:SF1">
    <property type="entry name" value="OS09G0504900 PROTEIN"/>
    <property type="match status" value="1"/>
</dbReference>